<comment type="caution">
    <text evidence="1">The sequence shown here is derived from an EMBL/GenBank/DDBJ whole genome shotgun (WGS) entry which is preliminary data.</text>
</comment>
<accession>A0ABU5TMK4</accession>
<reference evidence="1 2" key="1">
    <citation type="submission" date="2023-12" db="EMBL/GenBank/DDBJ databases">
        <title>Baltic Sea Cyanobacteria.</title>
        <authorList>
            <person name="Delbaje E."/>
            <person name="Fewer D.P."/>
            <person name="Shishido T.K."/>
        </authorList>
    </citation>
    <scope>NUCLEOTIDE SEQUENCE [LARGE SCALE GENOMIC DNA]</scope>
    <source>
        <strain evidence="1 2">UHCC 0370</strain>
    </source>
</reference>
<evidence type="ECO:0000313" key="2">
    <source>
        <dbReference type="Proteomes" id="UP001301388"/>
    </source>
</evidence>
<protein>
    <recommendedName>
        <fullName evidence="3">DUF104 domain-containing protein</fullName>
    </recommendedName>
</protein>
<name>A0ABU5TMK4_9CYAN</name>
<evidence type="ECO:0008006" key="3">
    <source>
        <dbReference type="Google" id="ProtNLM"/>
    </source>
</evidence>
<keyword evidence="2" id="KW-1185">Reference proteome</keyword>
<gene>
    <name evidence="1" type="ORF">VB774_18200</name>
</gene>
<dbReference type="Proteomes" id="UP001301388">
    <property type="component" value="Unassembled WGS sequence"/>
</dbReference>
<sequence length="71" mass="8154">MLKTVQGIYKNGQIRLTEVPQGILESTVFVTFLENKITVWSDLILQHQGFAESITFESYRDELLPPQDITL</sequence>
<dbReference type="RefSeq" id="WP_323262760.1">
    <property type="nucleotide sequence ID" value="NZ_JAYGIE010000092.1"/>
</dbReference>
<proteinExistence type="predicted"/>
<organism evidence="1 2">
    <name type="scientific">Pseudanabaena galeata UHCC 0370</name>
    <dbReference type="NCBI Taxonomy" id="3110310"/>
    <lineage>
        <taxon>Bacteria</taxon>
        <taxon>Bacillati</taxon>
        <taxon>Cyanobacteriota</taxon>
        <taxon>Cyanophyceae</taxon>
        <taxon>Pseudanabaenales</taxon>
        <taxon>Pseudanabaenaceae</taxon>
        <taxon>Pseudanabaena</taxon>
    </lineage>
</organism>
<evidence type="ECO:0000313" key="1">
    <source>
        <dbReference type="EMBL" id="MEA5479557.1"/>
    </source>
</evidence>
<dbReference type="EMBL" id="JAYGIE010000092">
    <property type="protein sequence ID" value="MEA5479557.1"/>
    <property type="molecule type" value="Genomic_DNA"/>
</dbReference>